<dbReference type="KEGG" id="loa:LOAG_01751"/>
<dbReference type="AlphaFoldDB" id="A0A1S0U8R5"/>
<proteinExistence type="predicted"/>
<dbReference type="RefSeq" id="XP_003137337.1">
    <property type="nucleotide sequence ID" value="XM_003137289.1"/>
</dbReference>
<dbReference type="EMBL" id="JH712077">
    <property type="protein sequence ID" value="EFO26735.1"/>
    <property type="molecule type" value="Genomic_DNA"/>
</dbReference>
<evidence type="ECO:0000313" key="2">
    <source>
        <dbReference type="EMBL" id="EFO26735.1"/>
    </source>
</evidence>
<evidence type="ECO:0000256" key="1">
    <source>
        <dbReference type="SAM" id="MobiDB-lite"/>
    </source>
</evidence>
<dbReference type="OrthoDB" id="5869340at2759"/>
<dbReference type="GeneID" id="9939125"/>
<sequence length="169" mass="18589">MILSGTPVATVRCTPPISVSSSTNDASASSAMFSELLLSSNIHIPDRPVVTIRSLSAATRTPAVAIPGTEESDFTSTRILNGNVPSAFRPIIPTTSSDSFVVTTLNSLISPSDHESANSERNHQHHHYHQQHHHLHHQHHQKQQQNDRTVNGDYGQFCFCLFNQVVDMT</sequence>
<reference evidence="2" key="1">
    <citation type="submission" date="2012-04" db="EMBL/GenBank/DDBJ databases">
        <title>The Genome Sequence of Loa loa.</title>
        <authorList>
            <consortium name="The Broad Institute Genome Sequencing Platform"/>
            <consortium name="Broad Institute Genome Sequencing Center for Infectious Disease"/>
            <person name="Nutman T.B."/>
            <person name="Fink D.L."/>
            <person name="Russ C."/>
            <person name="Young S."/>
            <person name="Zeng Q."/>
            <person name="Gargeya S."/>
            <person name="Alvarado L."/>
            <person name="Berlin A."/>
            <person name="Chapman S.B."/>
            <person name="Chen Z."/>
            <person name="Freedman E."/>
            <person name="Gellesch M."/>
            <person name="Goldberg J."/>
            <person name="Griggs A."/>
            <person name="Gujja S."/>
            <person name="Heilman E.R."/>
            <person name="Heiman D."/>
            <person name="Howarth C."/>
            <person name="Mehta T."/>
            <person name="Neiman D."/>
            <person name="Pearson M."/>
            <person name="Roberts A."/>
            <person name="Saif S."/>
            <person name="Shea T."/>
            <person name="Shenoy N."/>
            <person name="Sisk P."/>
            <person name="Stolte C."/>
            <person name="Sykes S."/>
            <person name="White J."/>
            <person name="Yandava C."/>
            <person name="Haas B."/>
            <person name="Henn M.R."/>
            <person name="Nusbaum C."/>
            <person name="Birren B."/>
        </authorList>
    </citation>
    <scope>NUCLEOTIDE SEQUENCE [LARGE SCALE GENOMIC DNA]</scope>
</reference>
<dbReference type="CTD" id="9939125"/>
<dbReference type="InParanoid" id="A0A1S0U8R5"/>
<feature type="region of interest" description="Disordered" evidence="1">
    <location>
        <begin position="111"/>
        <end position="148"/>
    </location>
</feature>
<dbReference type="OMA" id="NIHIPDR"/>
<name>A0A1S0U8R5_LOALO</name>
<feature type="compositionally biased region" description="Basic residues" evidence="1">
    <location>
        <begin position="123"/>
        <end position="142"/>
    </location>
</feature>
<gene>
    <name evidence="2" type="ORF">LOAG_01751</name>
</gene>
<organism evidence="2">
    <name type="scientific">Loa loa</name>
    <name type="common">Eye worm</name>
    <name type="synonym">Filaria loa</name>
    <dbReference type="NCBI Taxonomy" id="7209"/>
    <lineage>
        <taxon>Eukaryota</taxon>
        <taxon>Metazoa</taxon>
        <taxon>Ecdysozoa</taxon>
        <taxon>Nematoda</taxon>
        <taxon>Chromadorea</taxon>
        <taxon>Rhabditida</taxon>
        <taxon>Spirurina</taxon>
        <taxon>Spiruromorpha</taxon>
        <taxon>Filarioidea</taxon>
        <taxon>Onchocercidae</taxon>
        <taxon>Loa</taxon>
    </lineage>
</organism>
<protein>
    <submittedName>
        <fullName evidence="2">Uncharacterized protein</fullName>
    </submittedName>
</protein>
<accession>A0A1S0U8R5</accession>
<feature type="compositionally biased region" description="Basic and acidic residues" evidence="1">
    <location>
        <begin position="112"/>
        <end position="122"/>
    </location>
</feature>